<feature type="domain" description="VOC" evidence="1">
    <location>
        <begin position="4"/>
        <end position="112"/>
    </location>
</feature>
<dbReference type="InterPro" id="IPR037523">
    <property type="entry name" value="VOC_core"/>
</dbReference>
<evidence type="ECO:0000313" key="2">
    <source>
        <dbReference type="EMBL" id="OBV41617.1"/>
    </source>
</evidence>
<protein>
    <recommendedName>
        <fullName evidence="1">VOC domain-containing protein</fullName>
    </recommendedName>
</protein>
<dbReference type="SUPFAM" id="SSF54593">
    <property type="entry name" value="Glyoxalase/Bleomycin resistance protein/Dihydroxybiphenyl dioxygenase"/>
    <property type="match status" value="1"/>
</dbReference>
<evidence type="ECO:0000313" key="3">
    <source>
        <dbReference type="Proteomes" id="UP000092713"/>
    </source>
</evidence>
<gene>
    <name evidence="2" type="ORF">ASR47_10381</name>
</gene>
<dbReference type="InterPro" id="IPR029068">
    <property type="entry name" value="Glyas_Bleomycin-R_OHBP_Dase"/>
</dbReference>
<name>A0A1A7C7C5_9BURK</name>
<dbReference type="Gene3D" id="3.10.180.10">
    <property type="entry name" value="2,3-Dihydroxybiphenyl 1,2-Dioxygenase, domain 1"/>
    <property type="match status" value="1"/>
</dbReference>
<dbReference type="PROSITE" id="PS51819">
    <property type="entry name" value="VOC"/>
    <property type="match status" value="1"/>
</dbReference>
<comment type="caution">
    <text evidence="2">The sequence shown here is derived from an EMBL/GenBank/DDBJ whole genome shotgun (WGS) entry which is preliminary data.</text>
</comment>
<organism evidence="2 3">
    <name type="scientific">Janthinobacterium psychrotolerans</name>
    <dbReference type="NCBI Taxonomy" id="1747903"/>
    <lineage>
        <taxon>Bacteria</taxon>
        <taxon>Pseudomonadati</taxon>
        <taxon>Pseudomonadota</taxon>
        <taxon>Betaproteobacteria</taxon>
        <taxon>Burkholderiales</taxon>
        <taxon>Oxalobacteraceae</taxon>
        <taxon>Janthinobacterium</taxon>
    </lineage>
</organism>
<keyword evidence="3" id="KW-1185">Reference proteome</keyword>
<evidence type="ECO:0000259" key="1">
    <source>
        <dbReference type="PROSITE" id="PS51819"/>
    </source>
</evidence>
<dbReference type="RefSeq" id="WP_065305825.1">
    <property type="nucleotide sequence ID" value="NZ_LOCQ01000025.1"/>
</dbReference>
<reference evidence="2 3" key="1">
    <citation type="submission" date="2016-04" db="EMBL/GenBank/DDBJ databases">
        <title>Draft genome sequence of Janthinobacterium psychrotolerans sp. nov., isolated from freshwater sediments in Denmark.</title>
        <authorList>
            <person name="Gong X."/>
            <person name="Skrivergaard S."/>
            <person name="Korsgaard B.S."/>
            <person name="Schreiber L."/>
            <person name="Marshall I.P."/>
            <person name="Finster K."/>
            <person name="Schramm A."/>
        </authorList>
    </citation>
    <scope>NUCLEOTIDE SEQUENCE [LARGE SCALE GENOMIC DNA]</scope>
    <source>
        <strain evidence="2 3">S3-2</strain>
    </source>
</reference>
<dbReference type="Pfam" id="PF00903">
    <property type="entry name" value="Glyoxalase"/>
    <property type="match status" value="1"/>
</dbReference>
<dbReference type="AlphaFoldDB" id="A0A1A7C7C5"/>
<dbReference type="Proteomes" id="UP000092713">
    <property type="component" value="Unassembled WGS sequence"/>
</dbReference>
<sequence>MIKGLRTVTYPVPDLEQAKAWYSQAFNTEPYFDQPFYVGFTIGGFELGLLPDGQPGAQGSVTYWGVDGIEQEVERLIALGATVHHPLTDVGGGIRTVELLDPFGNQIGLIDNPHFDTAKVA</sequence>
<dbReference type="PATRIC" id="fig|1747903.4.peg.5305"/>
<dbReference type="STRING" id="1747903.ASR47_10381"/>
<proteinExistence type="predicted"/>
<dbReference type="InterPro" id="IPR004360">
    <property type="entry name" value="Glyas_Fos-R_dOase_dom"/>
</dbReference>
<dbReference type="OrthoDB" id="4548523at2"/>
<dbReference type="EMBL" id="LOCQ01000025">
    <property type="protein sequence ID" value="OBV41617.1"/>
    <property type="molecule type" value="Genomic_DNA"/>
</dbReference>
<accession>A0A1A7C7C5</accession>